<comment type="caution">
    <text evidence="2">The sequence shown here is derived from an EMBL/GenBank/DDBJ whole genome shotgun (WGS) entry which is preliminary data.</text>
</comment>
<name>A0AAE0L9Y0_9CHLO</name>
<accession>A0AAE0L9Y0</accession>
<sequence>MDPKVRQLYKKLIWVGRDYPSGISALREKMKAVFQKSAASEESFARGEFVYKELEALVYLHKYRSIRKRYDSGEPVKE</sequence>
<dbReference type="Proteomes" id="UP001190700">
    <property type="component" value="Unassembled WGS sequence"/>
</dbReference>
<protein>
    <submittedName>
        <fullName evidence="2">Uncharacterized protein</fullName>
    </submittedName>
</protein>
<comment type="similarity">
    <text evidence="1">Belongs to the complex I LYR family.</text>
</comment>
<organism evidence="2 3">
    <name type="scientific">Cymbomonas tetramitiformis</name>
    <dbReference type="NCBI Taxonomy" id="36881"/>
    <lineage>
        <taxon>Eukaryota</taxon>
        <taxon>Viridiplantae</taxon>
        <taxon>Chlorophyta</taxon>
        <taxon>Pyramimonadophyceae</taxon>
        <taxon>Pyramimonadales</taxon>
        <taxon>Pyramimonadaceae</taxon>
        <taxon>Cymbomonas</taxon>
    </lineage>
</organism>
<dbReference type="GO" id="GO:0022904">
    <property type="term" value="P:respiratory electron transport chain"/>
    <property type="evidence" value="ECO:0007669"/>
    <property type="project" value="TreeGrafter"/>
</dbReference>
<dbReference type="GO" id="GO:0005739">
    <property type="term" value="C:mitochondrion"/>
    <property type="evidence" value="ECO:0007669"/>
    <property type="project" value="TreeGrafter"/>
</dbReference>
<evidence type="ECO:0000313" key="2">
    <source>
        <dbReference type="EMBL" id="KAK3277130.1"/>
    </source>
</evidence>
<dbReference type="AlphaFoldDB" id="A0AAE0L9Y0"/>
<proteinExistence type="inferred from homology"/>
<dbReference type="InterPro" id="IPR052000">
    <property type="entry name" value="ETFRF1"/>
</dbReference>
<keyword evidence="3" id="KW-1185">Reference proteome</keyword>
<dbReference type="PANTHER" id="PTHR21024:SF0">
    <property type="entry name" value="ELECTRON TRANSFER FLAVOPROTEIN REGULATORY FACTOR 1"/>
    <property type="match status" value="1"/>
</dbReference>
<dbReference type="EMBL" id="LGRX02006241">
    <property type="protein sequence ID" value="KAK3277130.1"/>
    <property type="molecule type" value="Genomic_DNA"/>
</dbReference>
<evidence type="ECO:0000256" key="1">
    <source>
        <dbReference type="ARBA" id="ARBA00009508"/>
    </source>
</evidence>
<dbReference type="GO" id="GO:0090324">
    <property type="term" value="P:negative regulation of oxidative phosphorylation"/>
    <property type="evidence" value="ECO:0007669"/>
    <property type="project" value="InterPro"/>
</dbReference>
<gene>
    <name evidence="2" type="ORF">CYMTET_14843</name>
</gene>
<evidence type="ECO:0000313" key="3">
    <source>
        <dbReference type="Proteomes" id="UP001190700"/>
    </source>
</evidence>
<dbReference type="PANTHER" id="PTHR21024">
    <property type="entry name" value="GROWTH HORMONE-INDUCIBLE SOLUBLE PROTEIN-RELATED"/>
    <property type="match status" value="1"/>
</dbReference>
<dbReference type="CDD" id="cd20265">
    <property type="entry name" value="Complex1_LYR_ETFRF1_LYRM5"/>
    <property type="match status" value="1"/>
</dbReference>
<dbReference type="InterPro" id="IPR045296">
    <property type="entry name" value="Complex1_LYR_ETFRF1_LYRM5"/>
</dbReference>
<reference evidence="2 3" key="1">
    <citation type="journal article" date="2015" name="Genome Biol. Evol.">
        <title>Comparative Genomics of a Bacterivorous Green Alga Reveals Evolutionary Causalities and Consequences of Phago-Mixotrophic Mode of Nutrition.</title>
        <authorList>
            <person name="Burns J.A."/>
            <person name="Paasch A."/>
            <person name="Narechania A."/>
            <person name="Kim E."/>
        </authorList>
    </citation>
    <scope>NUCLEOTIDE SEQUENCE [LARGE SCALE GENOMIC DNA]</scope>
    <source>
        <strain evidence="2 3">PLY_AMNH</strain>
    </source>
</reference>